<sequence>MSRHWSSDPYFVDALDKYTALRNAGQKTLELDLDAIEEVISNRDGPAYRLFDAMVNIKETEGDEGYRGAPRILLAILEHLGEISKQKQTD</sequence>
<name>A0A0S3JPP8_ACEPA</name>
<protein>
    <submittedName>
        <fullName evidence="1">Uncharacterized protein</fullName>
    </submittedName>
</protein>
<gene>
    <name evidence="1" type="ORF">DB34_14695</name>
</gene>
<evidence type="ECO:0000313" key="1">
    <source>
        <dbReference type="EMBL" id="ALR88400.1"/>
    </source>
</evidence>
<dbReference type="RefSeq" id="WP_012813162.1">
    <property type="nucleotide sequence ID" value="NZ_CP013470.1"/>
</dbReference>
<reference evidence="1" key="1">
    <citation type="submission" date="2015-11" db="EMBL/GenBank/DDBJ databases">
        <title>Plasmid sequences of Acetobacter pasteurianus Ab3.</title>
        <authorList>
            <person name="Xia K."/>
            <person name="Li Y."/>
        </authorList>
    </citation>
    <scope>NUCLEOTIDE SEQUENCE</scope>
    <source>
        <strain evidence="1">Ab3</strain>
        <plasmid evidence="1">ApAb3p2</plasmid>
    </source>
</reference>
<keyword evidence="1" id="KW-0614">Plasmid</keyword>
<dbReference type="AlphaFoldDB" id="A0A0S3JPP8"/>
<geneLocation type="plasmid" evidence="1">
    <name>ApAb3p2</name>
</geneLocation>
<organism evidence="1">
    <name type="scientific">Acetobacter pasteurianus</name>
    <name type="common">Acetobacter turbidans</name>
    <dbReference type="NCBI Taxonomy" id="438"/>
    <lineage>
        <taxon>Bacteria</taxon>
        <taxon>Pseudomonadati</taxon>
        <taxon>Pseudomonadota</taxon>
        <taxon>Alphaproteobacteria</taxon>
        <taxon>Acetobacterales</taxon>
        <taxon>Acetobacteraceae</taxon>
        <taxon>Acetobacter</taxon>
    </lineage>
</organism>
<accession>A0A0S3JPP8</accession>
<proteinExistence type="predicted"/>
<dbReference type="EMBL" id="CP013470">
    <property type="protein sequence ID" value="ALR88400.1"/>
    <property type="molecule type" value="Genomic_DNA"/>
</dbReference>